<dbReference type="FunFam" id="2.40.50.100:FF:000010">
    <property type="entry name" value="Acetyltransferase component of pyruvate dehydrogenase complex"/>
    <property type="match status" value="1"/>
</dbReference>
<name>A0A1Y2I6E6_9FUNG</name>
<feature type="compositionally biased region" description="Low complexity" evidence="7">
    <location>
        <begin position="209"/>
        <end position="227"/>
    </location>
</feature>
<dbReference type="GO" id="GO:0005739">
    <property type="term" value="C:mitochondrion"/>
    <property type="evidence" value="ECO:0007669"/>
    <property type="project" value="UniProtKB-SubCell"/>
</dbReference>
<dbReference type="PROSITE" id="PS51826">
    <property type="entry name" value="PSBD"/>
    <property type="match status" value="1"/>
</dbReference>
<dbReference type="PROSITE" id="PS00189">
    <property type="entry name" value="LIPOYL"/>
    <property type="match status" value="1"/>
</dbReference>
<evidence type="ECO:0000259" key="9">
    <source>
        <dbReference type="PROSITE" id="PS51826"/>
    </source>
</evidence>
<dbReference type="Gene3D" id="2.40.50.100">
    <property type="match status" value="1"/>
</dbReference>
<accession>A0A1Y2I6E6</accession>
<dbReference type="Pfam" id="PF02817">
    <property type="entry name" value="E3_binding"/>
    <property type="match status" value="1"/>
</dbReference>
<evidence type="ECO:0000256" key="1">
    <source>
        <dbReference type="ARBA" id="ARBA00007317"/>
    </source>
</evidence>
<dbReference type="InterPro" id="IPR003016">
    <property type="entry name" value="2-oxoA_DH_lipoyl-BS"/>
</dbReference>
<proteinExistence type="inferred from homology"/>
<dbReference type="CDD" id="cd06849">
    <property type="entry name" value="lipoyl_domain"/>
    <property type="match status" value="1"/>
</dbReference>
<dbReference type="GO" id="GO:0045254">
    <property type="term" value="C:pyruvate dehydrogenase complex"/>
    <property type="evidence" value="ECO:0007669"/>
    <property type="project" value="UniProtKB-UniRule"/>
</dbReference>
<keyword evidence="2 6" id="KW-0808">Transferase</keyword>
<dbReference type="SUPFAM" id="SSF52777">
    <property type="entry name" value="CoA-dependent acyltransferases"/>
    <property type="match status" value="1"/>
</dbReference>
<keyword evidence="3 6" id="KW-0450">Lipoyl</keyword>
<dbReference type="GO" id="GO:0004742">
    <property type="term" value="F:dihydrolipoyllysine-residue acetyltransferase activity"/>
    <property type="evidence" value="ECO:0007669"/>
    <property type="project" value="UniProtKB-UniRule"/>
</dbReference>
<keyword evidence="11" id="KW-1185">Reference proteome</keyword>
<dbReference type="InterPro" id="IPR011053">
    <property type="entry name" value="Single_hybrid_motif"/>
</dbReference>
<dbReference type="InterPro" id="IPR004167">
    <property type="entry name" value="PSBD"/>
</dbReference>
<dbReference type="EC" id="2.3.1.12" evidence="6"/>
<dbReference type="NCBIfam" id="TIGR01349">
    <property type="entry name" value="PDHac_trf_mito"/>
    <property type="match status" value="1"/>
</dbReference>
<comment type="function">
    <text evidence="6">The pyruvate dehydrogenase complex catalyzes the overall conversion of pyruvate to acetyl-CoA and CO(2).</text>
</comment>
<comment type="similarity">
    <text evidence="1 6">Belongs to the 2-oxoacid dehydrogenase family.</text>
</comment>
<dbReference type="PANTHER" id="PTHR23151:SF90">
    <property type="entry name" value="DIHYDROLIPOYLLYSINE-RESIDUE ACETYLTRANSFERASE COMPONENT OF PYRUVATE DEHYDROGENASE COMPLEX, MITOCHONDRIAL-RELATED"/>
    <property type="match status" value="1"/>
</dbReference>
<dbReference type="SUPFAM" id="SSF47005">
    <property type="entry name" value="Peripheral subunit-binding domain of 2-oxo acid dehydrogenase complex"/>
    <property type="match status" value="1"/>
</dbReference>
<protein>
    <recommendedName>
        <fullName evidence="6">Acetyltransferase component of pyruvate dehydrogenase complex</fullName>
        <ecNumber evidence="6">2.3.1.12</ecNumber>
    </recommendedName>
</protein>
<evidence type="ECO:0000313" key="11">
    <source>
        <dbReference type="Proteomes" id="UP000193411"/>
    </source>
</evidence>
<dbReference type="InterPro" id="IPR000089">
    <property type="entry name" value="Biotin_lipoyl"/>
</dbReference>
<comment type="subcellular location">
    <subcellularLocation>
        <location evidence="6">Mitochondrion</location>
    </subcellularLocation>
</comment>
<dbReference type="Gene3D" id="3.30.559.10">
    <property type="entry name" value="Chloramphenicol acetyltransferase-like domain"/>
    <property type="match status" value="1"/>
</dbReference>
<evidence type="ECO:0000259" key="8">
    <source>
        <dbReference type="PROSITE" id="PS50968"/>
    </source>
</evidence>
<dbReference type="EMBL" id="MCFL01000001">
    <property type="protein sequence ID" value="ORZ41601.1"/>
    <property type="molecule type" value="Genomic_DNA"/>
</dbReference>
<feature type="domain" description="Peripheral subunit-binding (PSBD)" evidence="9">
    <location>
        <begin position="169"/>
        <end position="206"/>
    </location>
</feature>
<gene>
    <name evidence="10" type="ORF">BCR44DRAFT_1521814</name>
</gene>
<dbReference type="InterPro" id="IPR045257">
    <property type="entry name" value="E2/Pdx1"/>
</dbReference>
<keyword evidence="5 6" id="KW-0012">Acyltransferase</keyword>
<dbReference type="AlphaFoldDB" id="A0A1Y2I6E6"/>
<comment type="catalytic activity">
    <reaction evidence="6">
        <text>N(6)-[(R)-dihydrolipoyl]-L-lysyl-[protein] + acetyl-CoA = N(6)-[(R)-S(8)-acetyldihydrolipoyl]-L-lysyl-[protein] + CoA</text>
        <dbReference type="Rhea" id="RHEA:17017"/>
        <dbReference type="Rhea" id="RHEA-COMP:10475"/>
        <dbReference type="Rhea" id="RHEA-COMP:10478"/>
        <dbReference type="ChEBI" id="CHEBI:57287"/>
        <dbReference type="ChEBI" id="CHEBI:57288"/>
        <dbReference type="ChEBI" id="CHEBI:83100"/>
        <dbReference type="ChEBI" id="CHEBI:83111"/>
        <dbReference type="EC" id="2.3.1.12"/>
    </reaction>
</comment>
<dbReference type="SUPFAM" id="SSF51230">
    <property type="entry name" value="Single hybrid motif"/>
    <property type="match status" value="1"/>
</dbReference>
<dbReference type="PANTHER" id="PTHR23151">
    <property type="entry name" value="DIHYDROLIPOAMIDE ACETYL/SUCCINYL-TRANSFERASE-RELATED"/>
    <property type="match status" value="1"/>
</dbReference>
<evidence type="ECO:0000256" key="4">
    <source>
        <dbReference type="ARBA" id="ARBA00022946"/>
    </source>
</evidence>
<dbReference type="PROSITE" id="PS50968">
    <property type="entry name" value="BIOTINYL_LIPOYL"/>
    <property type="match status" value="1"/>
</dbReference>
<dbReference type="InterPro" id="IPR001078">
    <property type="entry name" value="2-oxoacid_DH_actylTfrase"/>
</dbReference>
<feature type="domain" description="Lipoyl-binding" evidence="8">
    <location>
        <begin position="34"/>
        <end position="110"/>
    </location>
</feature>
<dbReference type="Pfam" id="PF00364">
    <property type="entry name" value="Biotin_lipoyl"/>
    <property type="match status" value="1"/>
</dbReference>
<keyword evidence="4" id="KW-0809">Transit peptide</keyword>
<dbReference type="Proteomes" id="UP000193411">
    <property type="component" value="Unassembled WGS sequence"/>
</dbReference>
<evidence type="ECO:0000256" key="5">
    <source>
        <dbReference type="ARBA" id="ARBA00023315"/>
    </source>
</evidence>
<comment type="caution">
    <text evidence="10">The sequence shown here is derived from an EMBL/GenBank/DDBJ whole genome shotgun (WGS) entry which is preliminary data.</text>
</comment>
<evidence type="ECO:0000256" key="6">
    <source>
        <dbReference type="RuleBase" id="RU361137"/>
    </source>
</evidence>
<dbReference type="InterPro" id="IPR006257">
    <property type="entry name" value="LAT1"/>
</dbReference>
<sequence length="479" mass="50431">MFAIRRVAPMAVKATMASSRLAPWARLASSYPSHTVINMPALSPTMTQGNIGGWKKKIGDSIQPGDVLVEIETDKAQMEFECQEEGYLAKILLEQGSKDVPVGTPMAVMCEEEADVSKFESFSASAAAAPAAAAPAAEPAAAAAAPLRRLLHLRLLRLPRLLVPGDRVFASPLAKTLAAANSLPLSSIQGTGPNNRIVKADVDRALSQPRPATAAAAAPAAVATKPPQSSAAGAPAHETPFTDVPLSNMRRVIAQRLTESKSTIPHYYLTSTISMDRVLKLRQVLNAKLASSSGSAKLSVNDFVVKASALALKDVPDVNAAWWPETGSVRQFQRADISVAVATDSGLITPIVRGADTLGLAGISSEVKKLAGKAKANALQPTEYQGGSFTISNLGMFGSVEHFTAIINPPQAAILAVGSLEEKLVRAGEVSDDGKVAVEVSQVMKVTLSCDHRVVDGAVSAQWLAAFKKYMEEPLNMLL</sequence>
<organism evidence="10 11">
    <name type="scientific">Catenaria anguillulae PL171</name>
    <dbReference type="NCBI Taxonomy" id="765915"/>
    <lineage>
        <taxon>Eukaryota</taxon>
        <taxon>Fungi</taxon>
        <taxon>Fungi incertae sedis</taxon>
        <taxon>Blastocladiomycota</taxon>
        <taxon>Blastocladiomycetes</taxon>
        <taxon>Blastocladiales</taxon>
        <taxon>Catenariaceae</taxon>
        <taxon>Catenaria</taxon>
    </lineage>
</organism>
<dbReference type="STRING" id="765915.A0A1Y2I6E6"/>
<evidence type="ECO:0000256" key="7">
    <source>
        <dbReference type="SAM" id="MobiDB-lite"/>
    </source>
</evidence>
<dbReference type="InterPro" id="IPR023213">
    <property type="entry name" value="CAT-like_dom_sf"/>
</dbReference>
<evidence type="ECO:0000313" key="10">
    <source>
        <dbReference type="EMBL" id="ORZ41601.1"/>
    </source>
</evidence>
<dbReference type="GO" id="GO:0006086">
    <property type="term" value="P:pyruvate decarboxylation to acetyl-CoA"/>
    <property type="evidence" value="ECO:0007669"/>
    <property type="project" value="InterPro"/>
</dbReference>
<evidence type="ECO:0000256" key="3">
    <source>
        <dbReference type="ARBA" id="ARBA00022823"/>
    </source>
</evidence>
<dbReference type="InterPro" id="IPR036625">
    <property type="entry name" value="E3-bd_dom_sf"/>
</dbReference>
<evidence type="ECO:0000256" key="2">
    <source>
        <dbReference type="ARBA" id="ARBA00022679"/>
    </source>
</evidence>
<reference evidence="10 11" key="1">
    <citation type="submission" date="2016-07" db="EMBL/GenBank/DDBJ databases">
        <title>Pervasive Adenine N6-methylation of Active Genes in Fungi.</title>
        <authorList>
            <consortium name="DOE Joint Genome Institute"/>
            <person name="Mondo S.J."/>
            <person name="Dannebaum R.O."/>
            <person name="Kuo R.C."/>
            <person name="Labutti K."/>
            <person name="Haridas S."/>
            <person name="Kuo A."/>
            <person name="Salamov A."/>
            <person name="Ahrendt S.R."/>
            <person name="Lipzen A."/>
            <person name="Sullivan W."/>
            <person name="Andreopoulos W.B."/>
            <person name="Clum A."/>
            <person name="Lindquist E."/>
            <person name="Daum C."/>
            <person name="Ramamoorthy G.K."/>
            <person name="Gryganskyi A."/>
            <person name="Culley D."/>
            <person name="Magnuson J.K."/>
            <person name="James T.Y."/>
            <person name="O'Malley M.A."/>
            <person name="Stajich J.E."/>
            <person name="Spatafora J.W."/>
            <person name="Visel A."/>
            <person name="Grigoriev I.V."/>
        </authorList>
    </citation>
    <scope>NUCLEOTIDE SEQUENCE [LARGE SCALE GENOMIC DNA]</scope>
    <source>
        <strain evidence="10 11">PL171</strain>
    </source>
</reference>
<dbReference type="OrthoDB" id="537444at2759"/>
<dbReference type="Gene3D" id="4.10.320.10">
    <property type="entry name" value="E3-binding domain"/>
    <property type="match status" value="1"/>
</dbReference>
<dbReference type="FunFam" id="3.30.559.10:FF:000003">
    <property type="entry name" value="Acetyltransferase component of pyruvate dehydrogenase complex"/>
    <property type="match status" value="1"/>
</dbReference>
<comment type="cofactor">
    <cofactor evidence="6">
        <name>(R)-lipoate</name>
        <dbReference type="ChEBI" id="CHEBI:83088"/>
    </cofactor>
    <text evidence="6">Binds 1 lipoyl cofactor covalently.</text>
</comment>
<feature type="region of interest" description="Disordered" evidence="7">
    <location>
        <begin position="208"/>
        <end position="242"/>
    </location>
</feature>
<dbReference type="Pfam" id="PF00198">
    <property type="entry name" value="2-oxoacid_dh"/>
    <property type="match status" value="1"/>
</dbReference>